<feature type="region of interest" description="Disordered" evidence="1">
    <location>
        <begin position="1"/>
        <end position="26"/>
    </location>
</feature>
<evidence type="ECO:0000313" key="3">
    <source>
        <dbReference type="Proteomes" id="UP000502005"/>
    </source>
</evidence>
<protein>
    <submittedName>
        <fullName evidence="2">Uncharacterized protein</fullName>
    </submittedName>
</protein>
<name>A0A6B9GFP2_PANCY</name>
<dbReference type="RefSeq" id="WP_208718131.1">
    <property type="nucleotide sequence ID" value="NZ_CP024770.1"/>
</dbReference>
<geneLocation type="plasmid" evidence="3">
    <name>pne1b</name>
</geneLocation>
<evidence type="ECO:0000256" key="1">
    <source>
        <dbReference type="SAM" id="MobiDB-lite"/>
    </source>
</evidence>
<reference evidence="2 3" key="1">
    <citation type="submission" date="2017-11" db="EMBL/GenBank/DDBJ databases">
        <title>Genome sequence of Pantoea cypripedii NE1.</title>
        <authorList>
            <person name="Nascimento F.X."/>
        </authorList>
    </citation>
    <scope>NUCLEOTIDE SEQUENCE [LARGE SCALE GENOMIC DNA]</scope>
    <source>
        <strain evidence="2 3">NE1</strain>
        <plasmid evidence="3">pne1b</plasmid>
    </source>
</reference>
<proteinExistence type="predicted"/>
<sequence>MPAITPGITSQTVLAPSSSQPGTTPFVLPDKITVTKNSNDNLKSGFGHRIASFLFSGKKTQPALNSQEKNRAEHIDDIKKGVETLIRKKAPGNELLHYLCDALRAGFTFEEIMPKKFIDSNTEAMKLLVAATGEKMLGLLTSDKEVVFLFNNIINKLYNSTEKGEIVSNKSFLSKEMFCLLSDRTTMEKPLVKIAESFQDTLRMKNKYRSLVESYSAAARSSPPKSSCMSDHGFSAVCTEIRHEVAGENYSRLSAEDIADHLNIINIAIAEVSDKITQSSQQREGLSVFFEYVDCIKTLLKTLHSSYHKIDSIIESKATSNDAEKGFYYLHDYKFEGNIERISVPRIIEDKIFLFDVKSSSTILDPKINSAITAIDRHLQVRYFGDE</sequence>
<dbReference type="EMBL" id="CP024770">
    <property type="protein sequence ID" value="QGY32235.1"/>
    <property type="molecule type" value="Genomic_DNA"/>
</dbReference>
<accession>A0A6B9GFP2</accession>
<dbReference type="AlphaFoldDB" id="A0A6B9GFP2"/>
<evidence type="ECO:0000313" key="2">
    <source>
        <dbReference type="EMBL" id="QGY32235.1"/>
    </source>
</evidence>
<organism evidence="2 3">
    <name type="scientific">Pantoea cypripedii</name>
    <name type="common">Pectobacterium cypripedii</name>
    <name type="synonym">Erwinia cypripedii</name>
    <dbReference type="NCBI Taxonomy" id="55209"/>
    <lineage>
        <taxon>Bacteria</taxon>
        <taxon>Pseudomonadati</taxon>
        <taxon>Pseudomonadota</taxon>
        <taxon>Gammaproteobacteria</taxon>
        <taxon>Enterobacterales</taxon>
        <taxon>Erwiniaceae</taxon>
        <taxon>Pantoea</taxon>
    </lineage>
</organism>
<dbReference type="Proteomes" id="UP000502005">
    <property type="component" value="Plasmid pNE1B"/>
</dbReference>
<feature type="compositionally biased region" description="Polar residues" evidence="1">
    <location>
        <begin position="7"/>
        <end position="23"/>
    </location>
</feature>
<keyword evidence="2" id="KW-0614">Plasmid</keyword>
<gene>
    <name evidence="2" type="ORF">CUN67_24915</name>
</gene>